<protein>
    <submittedName>
        <fullName evidence="2">43866_t:CDS:1</fullName>
    </submittedName>
</protein>
<name>A0ABN7WDW3_GIGMA</name>
<comment type="caution">
    <text evidence="2">The sequence shown here is derived from an EMBL/GenBank/DDBJ whole genome shotgun (WGS) entry which is preliminary data.</text>
</comment>
<organism evidence="2 3">
    <name type="scientific">Gigaspora margarita</name>
    <dbReference type="NCBI Taxonomy" id="4874"/>
    <lineage>
        <taxon>Eukaryota</taxon>
        <taxon>Fungi</taxon>
        <taxon>Fungi incertae sedis</taxon>
        <taxon>Mucoromycota</taxon>
        <taxon>Glomeromycotina</taxon>
        <taxon>Glomeromycetes</taxon>
        <taxon>Diversisporales</taxon>
        <taxon>Gigasporaceae</taxon>
        <taxon>Gigaspora</taxon>
    </lineage>
</organism>
<gene>
    <name evidence="2" type="ORF">GMARGA_LOCUS29651</name>
</gene>
<dbReference type="EMBL" id="CAJVQB010040308">
    <property type="protein sequence ID" value="CAG8828266.1"/>
    <property type="molecule type" value="Genomic_DNA"/>
</dbReference>
<dbReference type="Proteomes" id="UP000789901">
    <property type="component" value="Unassembled WGS sequence"/>
</dbReference>
<sequence length="312" mass="35052">INAIMLKCISVQQNSSAGITIGQIETGTTLNDSESVRINDVELLGKTTKMRLKQDQIRLGILDPIITNMAQLIKENIKSRNIGLHILQLVARLGFGFETDATTQNWQIAIPYLENCRTIKSILKTERVNYKRANIANSKNGGAEISFVSGKVKVPRKELGNVTNIIEKGKLKINKLDHLQVIGWKIEKKDIVENKIVRVVKKSAQREIRVNSLVVSLLEKYSRGTKKMNEAYTGASDTMDGKGSGTINFEYERLQDLVPRSERTKAPTEVRKKRRLDHKRASGGVVKKLKAVRTGSRNYPMMHYGFHAEAIV</sequence>
<proteinExistence type="predicted"/>
<evidence type="ECO:0000313" key="3">
    <source>
        <dbReference type="Proteomes" id="UP000789901"/>
    </source>
</evidence>
<feature type="region of interest" description="Disordered" evidence="1">
    <location>
        <begin position="261"/>
        <end position="282"/>
    </location>
</feature>
<feature type="non-terminal residue" evidence="2">
    <location>
        <position position="1"/>
    </location>
</feature>
<keyword evidence="3" id="KW-1185">Reference proteome</keyword>
<feature type="compositionally biased region" description="Basic and acidic residues" evidence="1">
    <location>
        <begin position="261"/>
        <end position="270"/>
    </location>
</feature>
<feature type="non-terminal residue" evidence="2">
    <location>
        <position position="312"/>
    </location>
</feature>
<accession>A0ABN7WDW3</accession>
<evidence type="ECO:0000313" key="2">
    <source>
        <dbReference type="EMBL" id="CAG8828266.1"/>
    </source>
</evidence>
<evidence type="ECO:0000256" key="1">
    <source>
        <dbReference type="SAM" id="MobiDB-lite"/>
    </source>
</evidence>
<reference evidence="2 3" key="1">
    <citation type="submission" date="2021-06" db="EMBL/GenBank/DDBJ databases">
        <authorList>
            <person name="Kallberg Y."/>
            <person name="Tangrot J."/>
            <person name="Rosling A."/>
        </authorList>
    </citation>
    <scope>NUCLEOTIDE SEQUENCE [LARGE SCALE GENOMIC DNA]</scope>
    <source>
        <strain evidence="2 3">120-4 pot B 10/14</strain>
    </source>
</reference>